<sequence length="56" mass="6455">MIFSYVVCANLRGFYMACVTDEDLVNCRKYCRHQMKQYGCRGALGLHLDLSDEGKM</sequence>
<dbReference type="EMBL" id="JAKUCV010000002">
    <property type="protein sequence ID" value="KAJ4851646.1"/>
    <property type="molecule type" value="Genomic_DNA"/>
</dbReference>
<proteinExistence type="predicted"/>
<evidence type="ECO:0000313" key="2">
    <source>
        <dbReference type="Proteomes" id="UP001141552"/>
    </source>
</evidence>
<dbReference type="Proteomes" id="UP001141552">
    <property type="component" value="Unassembled WGS sequence"/>
</dbReference>
<gene>
    <name evidence="1" type="ORF">Tsubulata_028744</name>
</gene>
<accession>A0A9Q0GP08</accession>
<comment type="caution">
    <text evidence="1">The sequence shown here is derived from an EMBL/GenBank/DDBJ whole genome shotgun (WGS) entry which is preliminary data.</text>
</comment>
<evidence type="ECO:0000313" key="1">
    <source>
        <dbReference type="EMBL" id="KAJ4851646.1"/>
    </source>
</evidence>
<reference evidence="1" key="2">
    <citation type="journal article" date="2023" name="Plants (Basel)">
        <title>Annotation of the Turnera subulata (Passifloraceae) Draft Genome Reveals the S-Locus Evolved after the Divergence of Turneroideae from Passifloroideae in a Stepwise Manner.</title>
        <authorList>
            <person name="Henning P.M."/>
            <person name="Roalson E.H."/>
            <person name="Mir W."/>
            <person name="McCubbin A.G."/>
            <person name="Shore J.S."/>
        </authorList>
    </citation>
    <scope>NUCLEOTIDE SEQUENCE</scope>
    <source>
        <strain evidence="1">F60SS</strain>
    </source>
</reference>
<organism evidence="1 2">
    <name type="scientific">Turnera subulata</name>
    <dbReference type="NCBI Taxonomy" id="218843"/>
    <lineage>
        <taxon>Eukaryota</taxon>
        <taxon>Viridiplantae</taxon>
        <taxon>Streptophyta</taxon>
        <taxon>Embryophyta</taxon>
        <taxon>Tracheophyta</taxon>
        <taxon>Spermatophyta</taxon>
        <taxon>Magnoliopsida</taxon>
        <taxon>eudicotyledons</taxon>
        <taxon>Gunneridae</taxon>
        <taxon>Pentapetalae</taxon>
        <taxon>rosids</taxon>
        <taxon>fabids</taxon>
        <taxon>Malpighiales</taxon>
        <taxon>Passifloraceae</taxon>
        <taxon>Turnera</taxon>
    </lineage>
</organism>
<name>A0A9Q0GP08_9ROSI</name>
<dbReference type="AlphaFoldDB" id="A0A9Q0GP08"/>
<reference evidence="1" key="1">
    <citation type="submission" date="2022-02" db="EMBL/GenBank/DDBJ databases">
        <authorList>
            <person name="Henning P.M."/>
            <person name="McCubbin A.G."/>
            <person name="Shore J.S."/>
        </authorList>
    </citation>
    <scope>NUCLEOTIDE SEQUENCE</scope>
    <source>
        <strain evidence="1">F60SS</strain>
        <tissue evidence="1">Leaves</tissue>
    </source>
</reference>
<protein>
    <submittedName>
        <fullName evidence="1">Uncharacterized protein</fullName>
    </submittedName>
</protein>
<keyword evidence="2" id="KW-1185">Reference proteome</keyword>